<dbReference type="PANTHER" id="PTHR43649">
    <property type="entry name" value="ARABINOSE-BINDING PROTEIN-RELATED"/>
    <property type="match status" value="1"/>
</dbReference>
<sequence>MRNRLLKFRSLVFLSSIAYVLSAAPIAVAQQSAGEKTTIQFWHYFGGDHIKTMKEFIAEFEAQNPDIKVEPVFQGRPNELSQKLQSSFATTPANNPAIATVYENWTSDYVAKGLMDPVENYFDGTDGLSKEEQADFVATFREANTWNGKWTTMPFNKSIYVLYVNMDRLKKAGFTTAPRTLSELKEAVIKCTERDGARVKTYGIGVNPQSEAFTTLYYAAGGEYLDAQNNPIFANPTGEAVLNFWRELQFPTKHLYVTTDYMDAPFGNEMIAMFIYSSASFPYNERSVKNKFEWAVAPIPAMEGKEPRYLMQGTNIGIFKNRPENERKAAWKFLKFLTSPKNCVTWATRTGYMPIRYSMLKDPRMIEYMEKNPRYAVAANLVVSNKGKQEPSLAVWEGIRQDLSRMVDDVLNRNADPKKVLEETQKKTAERLQRAQGEKK</sequence>
<comment type="subcellular location">
    <subcellularLocation>
        <location evidence="1">Cell envelope</location>
    </subcellularLocation>
</comment>
<dbReference type="Gene3D" id="3.40.190.10">
    <property type="entry name" value="Periplasmic binding protein-like II"/>
    <property type="match status" value="1"/>
</dbReference>
<accession>A0A2Z4Y276</accession>
<dbReference type="InterPro" id="IPR050490">
    <property type="entry name" value="Bact_solute-bd_prot1"/>
</dbReference>
<keyword evidence="3" id="KW-0813">Transport</keyword>
<dbReference type="CDD" id="cd14748">
    <property type="entry name" value="PBP2_UgpB"/>
    <property type="match status" value="1"/>
</dbReference>
<feature type="region of interest" description="Disordered" evidence="5">
    <location>
        <begin position="418"/>
        <end position="440"/>
    </location>
</feature>
<name>A0A2Z4Y276_SUMC1</name>
<dbReference type="AlphaFoldDB" id="A0A2Z4Y276"/>
<dbReference type="Proteomes" id="UP000262583">
    <property type="component" value="Chromosome"/>
</dbReference>
<evidence type="ECO:0000313" key="8">
    <source>
        <dbReference type="Proteomes" id="UP000262583"/>
    </source>
</evidence>
<protein>
    <submittedName>
        <fullName evidence="7">Glycerol-3-phosphate ABC transporter, periplasmic glycerol-3-phosphate-binding protein</fullName>
    </submittedName>
</protein>
<dbReference type="GO" id="GO:0030313">
    <property type="term" value="C:cell envelope"/>
    <property type="evidence" value="ECO:0007669"/>
    <property type="project" value="UniProtKB-SubCell"/>
</dbReference>
<comment type="similarity">
    <text evidence="2">Belongs to the bacterial solute-binding protein 1 family.</text>
</comment>
<dbReference type="PANTHER" id="PTHR43649:SF31">
    <property type="entry name" value="SN-GLYCEROL-3-PHOSPHATE-BINDING PERIPLASMIC PROTEIN UGPB"/>
    <property type="match status" value="1"/>
</dbReference>
<keyword evidence="4 6" id="KW-0732">Signal</keyword>
<evidence type="ECO:0000256" key="2">
    <source>
        <dbReference type="ARBA" id="ARBA00008520"/>
    </source>
</evidence>
<dbReference type="KEGG" id="schv:BRCON_0075"/>
<evidence type="ECO:0000256" key="6">
    <source>
        <dbReference type="SAM" id="SignalP"/>
    </source>
</evidence>
<reference evidence="7 8" key="1">
    <citation type="submission" date="2018-05" db="EMBL/GenBank/DDBJ databases">
        <title>A metagenomic window into the 2 km-deep terrestrial subsurface aquifer revealed taxonomically and functionally diverse microbial community comprising novel uncultured bacterial lineages.</title>
        <authorList>
            <person name="Kadnikov V.V."/>
            <person name="Mardanov A.V."/>
            <person name="Beletsky A.V."/>
            <person name="Banks D."/>
            <person name="Pimenov N.V."/>
            <person name="Frank Y.A."/>
            <person name="Karnachuk O.V."/>
            <person name="Ravin N.V."/>
        </authorList>
    </citation>
    <scope>NUCLEOTIDE SEQUENCE [LARGE SCALE GENOMIC DNA]</scope>
    <source>
        <strain evidence="7">BY</strain>
    </source>
</reference>
<dbReference type="InterPro" id="IPR006059">
    <property type="entry name" value="SBP"/>
</dbReference>
<feature type="signal peptide" evidence="6">
    <location>
        <begin position="1"/>
        <end position="29"/>
    </location>
</feature>
<evidence type="ECO:0000256" key="3">
    <source>
        <dbReference type="ARBA" id="ARBA00022448"/>
    </source>
</evidence>
<feature type="chain" id="PRO_5016406844" evidence="6">
    <location>
        <begin position="30"/>
        <end position="440"/>
    </location>
</feature>
<gene>
    <name evidence="7" type="ORF">BRCON_0075</name>
</gene>
<evidence type="ECO:0000256" key="4">
    <source>
        <dbReference type="ARBA" id="ARBA00022729"/>
    </source>
</evidence>
<dbReference type="Pfam" id="PF13416">
    <property type="entry name" value="SBP_bac_8"/>
    <property type="match status" value="1"/>
</dbReference>
<proteinExistence type="inferred from homology"/>
<dbReference type="SUPFAM" id="SSF53850">
    <property type="entry name" value="Periplasmic binding protein-like II"/>
    <property type="match status" value="1"/>
</dbReference>
<evidence type="ECO:0000313" key="7">
    <source>
        <dbReference type="EMBL" id="AXA34852.1"/>
    </source>
</evidence>
<dbReference type="EMBL" id="CP030759">
    <property type="protein sequence ID" value="AXA34852.1"/>
    <property type="molecule type" value="Genomic_DNA"/>
</dbReference>
<evidence type="ECO:0000256" key="5">
    <source>
        <dbReference type="SAM" id="MobiDB-lite"/>
    </source>
</evidence>
<organism evidence="7 8">
    <name type="scientific">Sumerlaea chitinivorans</name>
    <dbReference type="NCBI Taxonomy" id="2250252"/>
    <lineage>
        <taxon>Bacteria</taxon>
        <taxon>Candidatus Sumerlaeota</taxon>
        <taxon>Candidatus Sumerlaeia</taxon>
        <taxon>Candidatus Sumerlaeales</taxon>
        <taxon>Candidatus Sumerlaeaceae</taxon>
        <taxon>Candidatus Sumerlaea</taxon>
    </lineage>
</organism>
<evidence type="ECO:0000256" key="1">
    <source>
        <dbReference type="ARBA" id="ARBA00004196"/>
    </source>
</evidence>